<comment type="caution">
    <text evidence="2">Lacks conserved residue(s) required for the propagation of feature annotation.</text>
</comment>
<dbReference type="Pfam" id="PF00088">
    <property type="entry name" value="Trefoil"/>
    <property type="match status" value="1"/>
</dbReference>
<dbReference type="InterPro" id="IPR000519">
    <property type="entry name" value="P_trefoil_dom"/>
</dbReference>
<dbReference type="InterPro" id="IPR044913">
    <property type="entry name" value="P_trefoil_dom_sf"/>
</dbReference>
<proteinExistence type="predicted"/>
<evidence type="ECO:0000313" key="4">
    <source>
        <dbReference type="EMBL" id="KGB31924.1"/>
    </source>
</evidence>
<dbReference type="Gene3D" id="2.60.40.1760">
    <property type="entry name" value="glycosyl hydrolase (family 31)"/>
    <property type="match status" value="1"/>
</dbReference>
<dbReference type="EMBL" id="KL250487">
    <property type="protein sequence ID" value="KGB31924.1"/>
    <property type="molecule type" value="Genomic_DNA"/>
</dbReference>
<dbReference type="AlphaFoldDB" id="A0A094ZGF5"/>
<reference evidence="4" key="1">
    <citation type="journal article" date="2012" name="Nat. Genet.">
        <title>Whole-genome sequence of Schistosoma haematobium.</title>
        <authorList>
            <person name="Young N.D."/>
            <person name="Jex A.R."/>
            <person name="Li B."/>
            <person name="Liu S."/>
            <person name="Yang L."/>
            <person name="Xiong Z."/>
            <person name="Li Y."/>
            <person name="Cantacessi C."/>
            <person name="Hall R.S."/>
            <person name="Xu X."/>
            <person name="Chen F."/>
            <person name="Wu X."/>
            <person name="Zerlotini A."/>
            <person name="Oliveira G."/>
            <person name="Hofmann A."/>
            <person name="Zhang G."/>
            <person name="Fang X."/>
            <person name="Kang Y."/>
            <person name="Campbell B.E."/>
            <person name="Loukas A."/>
            <person name="Ranganathan S."/>
            <person name="Rollinson D."/>
            <person name="Rinaldi G."/>
            <person name="Brindley P.J."/>
            <person name="Yang H."/>
            <person name="Wang J."/>
            <person name="Wang J."/>
            <person name="Gasser R.B."/>
        </authorList>
    </citation>
    <scope>NUCLEOTIDE SEQUENCE [LARGE SCALE GENOMIC DNA]</scope>
</reference>
<accession>A0A094ZGF5</accession>
<dbReference type="SMART" id="SM00018">
    <property type="entry name" value="PD"/>
    <property type="match status" value="1"/>
</dbReference>
<dbReference type="GO" id="GO:0003824">
    <property type="term" value="F:catalytic activity"/>
    <property type="evidence" value="ECO:0007669"/>
    <property type="project" value="InterPro"/>
</dbReference>
<name>A0A094ZGF5_SCHHA</name>
<feature type="domain" description="P-type" evidence="3">
    <location>
        <begin position="24"/>
        <end position="73"/>
    </location>
</feature>
<dbReference type="Gene3D" id="4.10.110.10">
    <property type="entry name" value="Spasmolytic Protein, domain 1"/>
    <property type="match status" value="1"/>
</dbReference>
<dbReference type="GO" id="GO:0030246">
    <property type="term" value="F:carbohydrate binding"/>
    <property type="evidence" value="ECO:0007669"/>
    <property type="project" value="InterPro"/>
</dbReference>
<gene>
    <name evidence="4" type="ORF">MS3_00044</name>
</gene>
<dbReference type="STRING" id="6185.A0A094ZGF5"/>
<dbReference type="InterPro" id="IPR017957">
    <property type="entry name" value="P_trefoil_CS"/>
</dbReference>
<sequence length="196" mass="22829">MGKREIVYSIENLRHLQDELLISIQCEKIPKVERLDCHPDQHASRSVCESRGCCWIPKPILDDDALPICFFPKSYPTYQIYSSQKTERGLIAQLYKSNPKYYRNEIKNISFELRQETSTRLRLRFTIPSQLNRWEPSIPLGRLEDTPIANVQYNVSMESSPFGLKVSICIPIKVLVILLCLKRWFVSIFSTSSQFP</sequence>
<organism evidence="4">
    <name type="scientific">Schistosoma haematobium</name>
    <name type="common">Blood fluke</name>
    <dbReference type="NCBI Taxonomy" id="6185"/>
    <lineage>
        <taxon>Eukaryota</taxon>
        <taxon>Metazoa</taxon>
        <taxon>Spiralia</taxon>
        <taxon>Lophotrochozoa</taxon>
        <taxon>Platyhelminthes</taxon>
        <taxon>Trematoda</taxon>
        <taxon>Digenea</taxon>
        <taxon>Strigeidida</taxon>
        <taxon>Schistosomatoidea</taxon>
        <taxon>Schistosomatidae</taxon>
        <taxon>Schistosoma</taxon>
    </lineage>
</organism>
<dbReference type="GO" id="GO:0005975">
    <property type="term" value="P:carbohydrate metabolic process"/>
    <property type="evidence" value="ECO:0007669"/>
    <property type="project" value="InterPro"/>
</dbReference>
<evidence type="ECO:0000256" key="2">
    <source>
        <dbReference type="PROSITE-ProRule" id="PRU00779"/>
    </source>
</evidence>
<dbReference type="InterPro" id="IPR011013">
    <property type="entry name" value="Gal_mutarotase_sf_dom"/>
</dbReference>
<dbReference type="PROSITE" id="PS00025">
    <property type="entry name" value="P_TREFOIL_1"/>
    <property type="match status" value="1"/>
</dbReference>
<dbReference type="PROSITE" id="PS51448">
    <property type="entry name" value="P_TREFOIL_2"/>
    <property type="match status" value="1"/>
</dbReference>
<keyword evidence="1" id="KW-1015">Disulfide bond</keyword>
<evidence type="ECO:0000259" key="3">
    <source>
        <dbReference type="PROSITE" id="PS51448"/>
    </source>
</evidence>
<dbReference type="CDD" id="cd00111">
    <property type="entry name" value="Trefoil"/>
    <property type="match status" value="1"/>
</dbReference>
<protein>
    <submittedName>
        <fullName evidence="4">Lysosomal alpha-glucosidase</fullName>
    </submittedName>
</protein>
<dbReference type="SUPFAM" id="SSF57492">
    <property type="entry name" value="Trefoil"/>
    <property type="match status" value="1"/>
</dbReference>
<dbReference type="SUPFAM" id="SSF74650">
    <property type="entry name" value="Galactose mutarotase-like"/>
    <property type="match status" value="1"/>
</dbReference>
<evidence type="ECO:0000256" key="1">
    <source>
        <dbReference type="ARBA" id="ARBA00023157"/>
    </source>
</evidence>